<gene>
    <name evidence="1" type="ORF">PHLGIDRAFT_427017</name>
</gene>
<dbReference type="EMBL" id="KN840501">
    <property type="protein sequence ID" value="KIP07227.1"/>
    <property type="molecule type" value="Genomic_DNA"/>
</dbReference>
<evidence type="ECO:0000313" key="2">
    <source>
        <dbReference type="Proteomes" id="UP000053257"/>
    </source>
</evidence>
<proteinExistence type="predicted"/>
<dbReference type="HOGENOM" id="CLU_1390697_0_0_1"/>
<accession>A0A0C3S898</accession>
<sequence>MLPSFLFFKNAATPQMALPAYLRTDSAGDAQQKVAMLPLEGSEPGHAQHTATVTELESKNAALMSTTSYTDLSRVMRRRIHKVHVQAFGPRLQELPILSPELCFPRLASLTFWADMDSTALPLQWDVPVLRVLRFRPTQPCLYAHAYSFCQKYGVGLVELDFGRHEITKKAGQRVTRIKRRQHRALRRGRRKQWRI</sequence>
<evidence type="ECO:0000313" key="1">
    <source>
        <dbReference type="EMBL" id="KIP07227.1"/>
    </source>
</evidence>
<dbReference type="Proteomes" id="UP000053257">
    <property type="component" value="Unassembled WGS sequence"/>
</dbReference>
<dbReference type="AlphaFoldDB" id="A0A0C3S898"/>
<reference evidence="1 2" key="1">
    <citation type="journal article" date="2014" name="PLoS Genet.">
        <title>Analysis of the Phlebiopsis gigantea genome, transcriptome and secretome provides insight into its pioneer colonization strategies of wood.</title>
        <authorList>
            <person name="Hori C."/>
            <person name="Ishida T."/>
            <person name="Igarashi K."/>
            <person name="Samejima M."/>
            <person name="Suzuki H."/>
            <person name="Master E."/>
            <person name="Ferreira P."/>
            <person name="Ruiz-Duenas F.J."/>
            <person name="Held B."/>
            <person name="Canessa P."/>
            <person name="Larrondo L.F."/>
            <person name="Schmoll M."/>
            <person name="Druzhinina I.S."/>
            <person name="Kubicek C.P."/>
            <person name="Gaskell J.A."/>
            <person name="Kersten P."/>
            <person name="St John F."/>
            <person name="Glasner J."/>
            <person name="Sabat G."/>
            <person name="Splinter BonDurant S."/>
            <person name="Syed K."/>
            <person name="Yadav J."/>
            <person name="Mgbeahuruike A.C."/>
            <person name="Kovalchuk A."/>
            <person name="Asiegbu F.O."/>
            <person name="Lackner G."/>
            <person name="Hoffmeister D."/>
            <person name="Rencoret J."/>
            <person name="Gutierrez A."/>
            <person name="Sun H."/>
            <person name="Lindquist E."/>
            <person name="Barry K."/>
            <person name="Riley R."/>
            <person name="Grigoriev I.V."/>
            <person name="Henrissat B."/>
            <person name="Kues U."/>
            <person name="Berka R.M."/>
            <person name="Martinez A.T."/>
            <person name="Covert S.F."/>
            <person name="Blanchette R.A."/>
            <person name="Cullen D."/>
        </authorList>
    </citation>
    <scope>NUCLEOTIDE SEQUENCE [LARGE SCALE GENOMIC DNA]</scope>
    <source>
        <strain evidence="1 2">11061_1 CR5-6</strain>
    </source>
</reference>
<organism evidence="1 2">
    <name type="scientific">Phlebiopsis gigantea (strain 11061_1 CR5-6)</name>
    <name type="common">White-rot fungus</name>
    <name type="synonym">Peniophora gigantea</name>
    <dbReference type="NCBI Taxonomy" id="745531"/>
    <lineage>
        <taxon>Eukaryota</taxon>
        <taxon>Fungi</taxon>
        <taxon>Dikarya</taxon>
        <taxon>Basidiomycota</taxon>
        <taxon>Agaricomycotina</taxon>
        <taxon>Agaricomycetes</taxon>
        <taxon>Polyporales</taxon>
        <taxon>Phanerochaetaceae</taxon>
        <taxon>Phlebiopsis</taxon>
    </lineage>
</organism>
<protein>
    <submittedName>
        <fullName evidence="1">Uncharacterized protein</fullName>
    </submittedName>
</protein>
<keyword evidence="2" id="KW-1185">Reference proteome</keyword>
<name>A0A0C3S898_PHLG1</name>